<keyword evidence="1" id="KW-1133">Transmembrane helix</keyword>
<evidence type="ECO:0000256" key="1">
    <source>
        <dbReference type="SAM" id="Phobius"/>
    </source>
</evidence>
<name>A0A2S4N7P3_9FLAO</name>
<dbReference type="EMBL" id="PQNY01000008">
    <property type="protein sequence ID" value="POS01716.1"/>
    <property type="molecule type" value="Genomic_DNA"/>
</dbReference>
<proteinExistence type="predicted"/>
<reference evidence="2 3" key="1">
    <citation type="submission" date="2018-01" db="EMBL/GenBank/DDBJ databases">
        <title>Genomic Encyclopedia of Type Strains, Phase I: the one thousand microbial genomes (KMG-I) project.</title>
        <authorList>
            <person name="Goeker M."/>
        </authorList>
    </citation>
    <scope>NUCLEOTIDE SEQUENCE [LARGE SCALE GENOMIC DNA]</scope>
    <source>
        <strain evidence="2 3">DSM 17960</strain>
    </source>
</reference>
<dbReference type="Proteomes" id="UP000237056">
    <property type="component" value="Unassembled WGS sequence"/>
</dbReference>
<dbReference type="AlphaFoldDB" id="A0A2S4N7P3"/>
<organism evidence="2 3">
    <name type="scientific">Flavobacterium croceum DSM 17960</name>
    <dbReference type="NCBI Taxonomy" id="1121886"/>
    <lineage>
        <taxon>Bacteria</taxon>
        <taxon>Pseudomonadati</taxon>
        <taxon>Bacteroidota</taxon>
        <taxon>Flavobacteriia</taxon>
        <taxon>Flavobacteriales</taxon>
        <taxon>Flavobacteriaceae</taxon>
        <taxon>Flavobacterium</taxon>
    </lineage>
</organism>
<accession>A0A2S4N7P3</accession>
<feature type="transmembrane region" description="Helical" evidence="1">
    <location>
        <begin position="36"/>
        <end position="53"/>
    </location>
</feature>
<evidence type="ECO:0000313" key="2">
    <source>
        <dbReference type="EMBL" id="POS01716.1"/>
    </source>
</evidence>
<comment type="caution">
    <text evidence="2">The sequence shown here is derived from an EMBL/GenBank/DDBJ whole genome shotgun (WGS) entry which is preliminary data.</text>
</comment>
<protein>
    <submittedName>
        <fullName evidence="2">Uncharacterized protein</fullName>
    </submittedName>
</protein>
<gene>
    <name evidence="2" type="ORF">Q361_10841</name>
</gene>
<keyword evidence="1" id="KW-0472">Membrane</keyword>
<keyword evidence="1" id="KW-0812">Transmembrane</keyword>
<feature type="transmembrane region" description="Helical" evidence="1">
    <location>
        <begin position="12"/>
        <end position="30"/>
    </location>
</feature>
<keyword evidence="3" id="KW-1185">Reference proteome</keyword>
<evidence type="ECO:0000313" key="3">
    <source>
        <dbReference type="Proteomes" id="UP000237056"/>
    </source>
</evidence>
<sequence length="63" mass="7154">MKNIINFFKSGSPFLILAIAVAIIVVSKIIELKFKDIAMLFQIIGFILILFGLKKLLNAKFRK</sequence>